<evidence type="ECO:0008006" key="3">
    <source>
        <dbReference type="Google" id="ProtNLM"/>
    </source>
</evidence>
<reference evidence="1 2" key="1">
    <citation type="submission" date="2020-02" db="EMBL/GenBank/DDBJ databases">
        <authorList>
            <person name="Zheng R.K."/>
            <person name="Sun C.M."/>
        </authorList>
    </citation>
    <scope>NUCLEOTIDE SEQUENCE [LARGE SCALE GENOMIC DNA]</scope>
    <source>
        <strain evidence="2">rifampicinis</strain>
    </source>
</reference>
<dbReference type="KEGG" id="pmet:G4Y79_08305"/>
<dbReference type="EMBL" id="CP062983">
    <property type="protein sequence ID" value="QPC84363.1"/>
    <property type="molecule type" value="Genomic_DNA"/>
</dbReference>
<dbReference type="AlphaFoldDB" id="A0A7S8ECB8"/>
<sequence length="143" mass="16238">MTETPDAPANYTVARYEDLPVVIVRLEDTWASSDLRSMYQACVNLRYPKESHLIRITDCTRTMLSPAQSILLIQTITEQRVAGSFFDPHYEEVLVGSSLWVQMVRNRISQRLNSHIPLFPSADTALRYAVGTISRSHNKAARV</sequence>
<protein>
    <recommendedName>
        <fullName evidence="3">STAS/SEC14 domain-containing protein</fullName>
    </recommendedName>
</protein>
<evidence type="ECO:0000313" key="1">
    <source>
        <dbReference type="EMBL" id="QPC84363.1"/>
    </source>
</evidence>
<organism evidence="1 2">
    <name type="scientific">Phototrophicus methaneseepsis</name>
    <dbReference type="NCBI Taxonomy" id="2710758"/>
    <lineage>
        <taxon>Bacteria</taxon>
        <taxon>Bacillati</taxon>
        <taxon>Chloroflexota</taxon>
        <taxon>Candidatus Thermofontia</taxon>
        <taxon>Phototrophicales</taxon>
        <taxon>Phototrophicaceae</taxon>
        <taxon>Phototrophicus</taxon>
    </lineage>
</organism>
<proteinExistence type="predicted"/>
<gene>
    <name evidence="1" type="ORF">G4Y79_08305</name>
</gene>
<name>A0A7S8ECB8_9CHLR</name>
<keyword evidence="2" id="KW-1185">Reference proteome</keyword>
<accession>A0A7S8ECB8</accession>
<dbReference type="RefSeq" id="WP_195172426.1">
    <property type="nucleotide sequence ID" value="NZ_CP062983.1"/>
</dbReference>
<dbReference type="Proteomes" id="UP000594468">
    <property type="component" value="Chromosome"/>
</dbReference>
<evidence type="ECO:0000313" key="2">
    <source>
        <dbReference type="Proteomes" id="UP000594468"/>
    </source>
</evidence>